<organism evidence="5 6">
    <name type="scientific">Paenibacillus oryzae</name>
    <dbReference type="NCBI Taxonomy" id="1844972"/>
    <lineage>
        <taxon>Bacteria</taxon>
        <taxon>Bacillati</taxon>
        <taxon>Bacillota</taxon>
        <taxon>Bacilli</taxon>
        <taxon>Bacillales</taxon>
        <taxon>Paenibacillaceae</taxon>
        <taxon>Paenibacillus</taxon>
    </lineage>
</organism>
<dbReference type="Pfam" id="PF00294">
    <property type="entry name" value="PfkB"/>
    <property type="match status" value="2"/>
</dbReference>
<dbReference type="SUPFAM" id="SSF53613">
    <property type="entry name" value="Ribokinase-like"/>
    <property type="match status" value="1"/>
</dbReference>
<reference evidence="5 6" key="1">
    <citation type="submission" date="2016-05" db="EMBL/GenBank/DDBJ databases">
        <title>Paenibacillus oryzae. sp. nov., isolated from the rice root.</title>
        <authorList>
            <person name="Zhang J."/>
            <person name="Zhang X."/>
        </authorList>
    </citation>
    <scope>NUCLEOTIDE SEQUENCE [LARGE SCALE GENOMIC DNA]</scope>
    <source>
        <strain evidence="5 6">1DrF-4</strain>
    </source>
</reference>
<protein>
    <submittedName>
        <fullName evidence="5">2-dehydro-3-deoxygluconokinase</fullName>
    </submittedName>
</protein>
<evidence type="ECO:0000256" key="2">
    <source>
        <dbReference type="ARBA" id="ARBA00022679"/>
    </source>
</evidence>
<dbReference type="InterPro" id="IPR052700">
    <property type="entry name" value="Carb_kinase_PfkB-like"/>
</dbReference>
<dbReference type="Proteomes" id="UP000092024">
    <property type="component" value="Unassembled WGS sequence"/>
</dbReference>
<comment type="similarity">
    <text evidence="1">Belongs to the carbohydrate kinase PfkB family.</text>
</comment>
<feature type="domain" description="Carbohydrate kinase PfkB" evidence="4">
    <location>
        <begin position="1"/>
        <end position="225"/>
    </location>
</feature>
<evidence type="ECO:0000259" key="4">
    <source>
        <dbReference type="Pfam" id="PF00294"/>
    </source>
</evidence>
<keyword evidence="2" id="KW-0808">Transferase</keyword>
<gene>
    <name evidence="5" type="ORF">A7K91_10940</name>
</gene>
<sequence>MSRIAAFGEVMMRLEVPGYSTLAQENRLAYSFSGSGVNVLSAMSRYGHDVFLLSALPDNSLGEAAFANLRRLGLSTRHIKRSGQYIGMYVLEKGFGARASKVTYNDRQGSSFNTAEFSDEQLEAAVADADVIHFCGIALAMNDRVRDNMLRLAGEARRQGKTIVFDCNYRPSLWGENGYERAKPYFQQLLGLADIVLMNEKDAIGVLGMSTARTSREEQLEELIPAVAKQYNIRAIAGTHRRVNGDNTHCLKGFLYNGNRLVWGKERSFLVYDRVGAGDAYASGIMDGLLRELAPEQIVEFASSAARLAHTFPGDTPMSSREEIVKAMSCETGDVER</sequence>
<dbReference type="AlphaFoldDB" id="A0A1A5YJ06"/>
<evidence type="ECO:0000313" key="5">
    <source>
        <dbReference type="EMBL" id="OBR65548.1"/>
    </source>
</evidence>
<dbReference type="CDD" id="cd01166">
    <property type="entry name" value="KdgK"/>
    <property type="match status" value="1"/>
</dbReference>
<dbReference type="STRING" id="1844972.A7K91_10940"/>
<dbReference type="PANTHER" id="PTHR43320:SF2">
    <property type="entry name" value="2-DEHYDRO-3-DEOXYGLUCONOKINASE_2-DEHYDRO-3-DEOXYGALACTONOKINASE"/>
    <property type="match status" value="1"/>
</dbReference>
<name>A0A1A5YJ06_9BACL</name>
<keyword evidence="6" id="KW-1185">Reference proteome</keyword>
<dbReference type="RefSeq" id="WP_082967443.1">
    <property type="nucleotide sequence ID" value="NZ_LYPA01000056.1"/>
</dbReference>
<evidence type="ECO:0000256" key="3">
    <source>
        <dbReference type="ARBA" id="ARBA00022777"/>
    </source>
</evidence>
<keyword evidence="3 5" id="KW-0418">Kinase</keyword>
<dbReference type="EMBL" id="LYPA01000056">
    <property type="protein sequence ID" value="OBR65548.1"/>
    <property type="molecule type" value="Genomic_DNA"/>
</dbReference>
<dbReference type="PANTHER" id="PTHR43320">
    <property type="entry name" value="SUGAR KINASE"/>
    <property type="match status" value="1"/>
</dbReference>
<dbReference type="InterPro" id="IPR011611">
    <property type="entry name" value="PfkB_dom"/>
</dbReference>
<dbReference type="Gene3D" id="3.40.1190.20">
    <property type="match status" value="1"/>
</dbReference>
<dbReference type="OrthoDB" id="9813569at2"/>
<feature type="domain" description="Carbohydrate kinase PfkB" evidence="4">
    <location>
        <begin position="271"/>
        <end position="316"/>
    </location>
</feature>
<dbReference type="GO" id="GO:0016301">
    <property type="term" value="F:kinase activity"/>
    <property type="evidence" value="ECO:0007669"/>
    <property type="project" value="UniProtKB-KW"/>
</dbReference>
<proteinExistence type="inferred from homology"/>
<dbReference type="InterPro" id="IPR029056">
    <property type="entry name" value="Ribokinase-like"/>
</dbReference>
<accession>A0A1A5YJ06</accession>
<comment type="caution">
    <text evidence="5">The sequence shown here is derived from an EMBL/GenBank/DDBJ whole genome shotgun (WGS) entry which is preliminary data.</text>
</comment>
<evidence type="ECO:0000313" key="6">
    <source>
        <dbReference type="Proteomes" id="UP000092024"/>
    </source>
</evidence>
<evidence type="ECO:0000256" key="1">
    <source>
        <dbReference type="ARBA" id="ARBA00010688"/>
    </source>
</evidence>